<sequence length="234" mass="26754">MNEKAYWFNYQIELEDGQRSRFHIALDPVTLTMTPASPEPYPPWARLSYRQCRGCPLSPNTDRYCPIAVNITDLVERFKDIVSHNNCMVVCETRDRTYSKKTSAMEGLTSVFGIVMATSNCPVMNFLKPMARFHLPFSSVEETTARSTSLFLLGQYFEYKKGRVGSFDFDQLERSYARVQRVNEGLLARIRSLGNRDADKNAIITLHSLSQFLSMEMDFSLTTIAHLFERGADG</sequence>
<accession>A0A5K7YBE8</accession>
<gene>
    <name evidence="1" type="ORF">DSCA_01560</name>
</gene>
<dbReference type="AlphaFoldDB" id="A0A5K7YBE8"/>
<dbReference type="OrthoDB" id="9813686at2"/>
<organism evidence="1 2">
    <name type="scientific">Desulfosarcina alkanivorans</name>
    <dbReference type="NCBI Taxonomy" id="571177"/>
    <lineage>
        <taxon>Bacteria</taxon>
        <taxon>Pseudomonadati</taxon>
        <taxon>Thermodesulfobacteriota</taxon>
        <taxon>Desulfobacteria</taxon>
        <taxon>Desulfobacterales</taxon>
        <taxon>Desulfosarcinaceae</taxon>
        <taxon>Desulfosarcina</taxon>
    </lineage>
</organism>
<dbReference type="KEGG" id="dalk:DSCA_01560"/>
<keyword evidence="2" id="KW-1185">Reference proteome</keyword>
<dbReference type="Proteomes" id="UP000427906">
    <property type="component" value="Chromosome"/>
</dbReference>
<protein>
    <submittedName>
        <fullName evidence="1">Uncharacterized protein</fullName>
    </submittedName>
</protein>
<reference evidence="1 2" key="1">
    <citation type="submission" date="2019-11" db="EMBL/GenBank/DDBJ databases">
        <title>Comparative genomics of hydrocarbon-degrading Desulfosarcina strains.</title>
        <authorList>
            <person name="Watanabe M."/>
            <person name="Kojima H."/>
            <person name="Fukui M."/>
        </authorList>
    </citation>
    <scope>NUCLEOTIDE SEQUENCE [LARGE SCALE GENOMIC DNA]</scope>
    <source>
        <strain evidence="1 2">PL12</strain>
    </source>
</reference>
<dbReference type="RefSeq" id="WP_155314638.1">
    <property type="nucleotide sequence ID" value="NZ_AP021874.1"/>
</dbReference>
<name>A0A5K7YBE8_9BACT</name>
<dbReference type="Pfam" id="PF21842">
    <property type="entry name" value="DUF6901"/>
    <property type="match status" value="1"/>
</dbReference>
<evidence type="ECO:0000313" key="2">
    <source>
        <dbReference type="Proteomes" id="UP000427906"/>
    </source>
</evidence>
<dbReference type="EMBL" id="AP021874">
    <property type="protein sequence ID" value="BBO66226.1"/>
    <property type="molecule type" value="Genomic_DNA"/>
</dbReference>
<dbReference type="InterPro" id="IPR054196">
    <property type="entry name" value="DUF6901"/>
</dbReference>
<proteinExistence type="predicted"/>
<evidence type="ECO:0000313" key="1">
    <source>
        <dbReference type="EMBL" id="BBO66226.1"/>
    </source>
</evidence>